<dbReference type="AlphaFoldDB" id="A0A0A5HPG3"/>
<evidence type="ECO:0000313" key="3">
    <source>
        <dbReference type="Proteomes" id="UP000030451"/>
    </source>
</evidence>
<organism evidence="2 3">
    <name type="scientific">Photobacterium sp. (strain ATCC 43367)</name>
    <dbReference type="NCBI Taxonomy" id="379097"/>
    <lineage>
        <taxon>Bacteria</taxon>
        <taxon>Pseudomonadati</taxon>
        <taxon>Pseudomonadota</taxon>
        <taxon>Gammaproteobacteria</taxon>
        <taxon>Vibrionales</taxon>
        <taxon>Vibrionaceae</taxon>
        <taxon>Vibrio</taxon>
        <taxon>Vibrio oreintalis group</taxon>
    </lineage>
</organism>
<evidence type="ECO:0000313" key="2">
    <source>
        <dbReference type="EMBL" id="KGY07442.1"/>
    </source>
</evidence>
<dbReference type="EMBL" id="JRWP01000045">
    <property type="protein sequence ID" value="KGY07442.1"/>
    <property type="molecule type" value="Genomic_DNA"/>
</dbReference>
<accession>A0A0A5HPG3</accession>
<evidence type="ECO:0000256" key="1">
    <source>
        <dbReference type="SAM" id="SignalP"/>
    </source>
</evidence>
<proteinExistence type="predicted"/>
<protein>
    <submittedName>
        <fullName evidence="2">Chromosome partitioning protein ParA</fullName>
    </submittedName>
</protein>
<name>A0A0A5HPG3_PHOS4</name>
<sequence>MRTSTLLTSVLLMSVSAMSVAQSDNIQTGFFIDAPVTGLHYQTSSQLSGLTEKGAFQYRPGDVISFYLGDNNRRYLLSTVSAQEVITPTSISTKPSRSINITRLLLSLDSTPENRKEILLLDSQLSNREFQDNLRTLDLNQLVEADLQRLTQSQPASVSDAVEHLNESNVYIRDHFQSDAIVFEPLNLELQNVIIKQRDGNGRLCAYDVRLKNHPHYRPPIGSLTYRITADSVIEYPSLGDHFNGCQLQPSERQHTITTPIEHYPDDFGTFHCANRGCTRNDLNGFAIDDFNDEGDWKYRSLAINFDPTTQLLMEKSQGLGQTDKVTRPNKGEMLWFTYPKHQYTQIDYQGVWQQTTYHQGELQETCLLIEQSRIKQSKLIDGQCPTQARDYAEDVTHAYGDMWWVSPESPTASIEQLNLIVRWYQPKQPKPLYTTWEYLPAGKSWDKGVLYRYQQNLTRSAQGDEQLDTYSISEFVKVQETI</sequence>
<dbReference type="STRING" id="379097.SE23_09455"/>
<gene>
    <name evidence="2" type="ORF">NM06_17460</name>
</gene>
<keyword evidence="1" id="KW-0732">Signal</keyword>
<feature type="chain" id="PRO_5002009933" evidence="1">
    <location>
        <begin position="22"/>
        <end position="483"/>
    </location>
</feature>
<reference evidence="2 3" key="1">
    <citation type="submission" date="2014-10" db="EMBL/GenBank/DDBJ databases">
        <title>Genome sequencing of Vibrio sinaloensis T08.</title>
        <authorList>
            <person name="Chan K.-G."/>
            <person name="Mohamad N.I."/>
        </authorList>
    </citation>
    <scope>NUCLEOTIDE SEQUENCE [LARGE SCALE GENOMIC DNA]</scope>
    <source>
        <strain evidence="2 3">T08</strain>
    </source>
</reference>
<dbReference type="Proteomes" id="UP000030451">
    <property type="component" value="Unassembled WGS sequence"/>
</dbReference>
<dbReference type="OrthoDB" id="5592990at2"/>
<comment type="caution">
    <text evidence="2">The sequence shown here is derived from an EMBL/GenBank/DDBJ whole genome shotgun (WGS) entry which is preliminary data.</text>
</comment>
<dbReference type="RefSeq" id="WP_038192518.1">
    <property type="nucleotide sequence ID" value="NZ_JRWP01000045.1"/>
</dbReference>
<feature type="signal peptide" evidence="1">
    <location>
        <begin position="1"/>
        <end position="21"/>
    </location>
</feature>